<sequence length="102" mass="11939">MAAPEDGWPIVHSVGDIVIKAGFVLDARTIEDYELVYFPVGTDTVYELEGKPHILNDPCFVFTRPDERHRYCFDKEKNVRHLFVHFDYEVLRLTDNRLISLL</sequence>
<evidence type="ECO:0000259" key="2">
    <source>
        <dbReference type="Pfam" id="PF02311"/>
    </source>
</evidence>
<name>A0ABS7CHL4_9BACL</name>
<dbReference type="EMBL" id="JAHZIK010002172">
    <property type="protein sequence ID" value="MBW7460349.1"/>
    <property type="molecule type" value="Genomic_DNA"/>
</dbReference>
<dbReference type="Pfam" id="PF02311">
    <property type="entry name" value="AraC_binding"/>
    <property type="match status" value="1"/>
</dbReference>
<gene>
    <name evidence="3" type="ORF">K0U00_40430</name>
</gene>
<proteinExistence type="predicted"/>
<feature type="non-terminal residue" evidence="3">
    <location>
        <position position="102"/>
    </location>
</feature>
<organism evidence="3 4">
    <name type="scientific">Paenibacillus sepulcri</name>
    <dbReference type="NCBI Taxonomy" id="359917"/>
    <lineage>
        <taxon>Bacteria</taxon>
        <taxon>Bacillati</taxon>
        <taxon>Bacillota</taxon>
        <taxon>Bacilli</taxon>
        <taxon>Bacillales</taxon>
        <taxon>Paenibacillaceae</taxon>
        <taxon>Paenibacillus</taxon>
    </lineage>
</organism>
<protein>
    <submittedName>
        <fullName evidence="3">AraC family transcriptional regulator</fullName>
    </submittedName>
</protein>
<keyword evidence="1" id="KW-0238">DNA-binding</keyword>
<feature type="domain" description="AraC-type arabinose-binding/dimerisation" evidence="2">
    <location>
        <begin position="28"/>
        <end position="91"/>
    </location>
</feature>
<reference evidence="3 4" key="1">
    <citation type="submission" date="2021-07" db="EMBL/GenBank/DDBJ databases">
        <title>Paenibacillus radiodurans sp. nov., isolated from the southeastern edge of Tengger Desert.</title>
        <authorList>
            <person name="Zhang G."/>
        </authorList>
    </citation>
    <scope>NUCLEOTIDE SEQUENCE [LARGE SCALE GENOMIC DNA]</scope>
    <source>
        <strain evidence="3 4">CCM 7311</strain>
    </source>
</reference>
<evidence type="ECO:0000313" key="4">
    <source>
        <dbReference type="Proteomes" id="UP001519887"/>
    </source>
</evidence>
<comment type="caution">
    <text evidence="3">The sequence shown here is derived from an EMBL/GenBank/DDBJ whole genome shotgun (WGS) entry which is preliminary data.</text>
</comment>
<evidence type="ECO:0000256" key="1">
    <source>
        <dbReference type="ARBA" id="ARBA00023125"/>
    </source>
</evidence>
<accession>A0ABS7CHL4</accession>
<dbReference type="SUPFAM" id="SSF51215">
    <property type="entry name" value="Regulatory protein AraC"/>
    <property type="match status" value="1"/>
</dbReference>
<evidence type="ECO:0000313" key="3">
    <source>
        <dbReference type="EMBL" id="MBW7460349.1"/>
    </source>
</evidence>
<dbReference type="InterPro" id="IPR037923">
    <property type="entry name" value="HTH-like"/>
</dbReference>
<keyword evidence="4" id="KW-1185">Reference proteome</keyword>
<dbReference type="InterPro" id="IPR003313">
    <property type="entry name" value="AraC-bd"/>
</dbReference>
<dbReference type="Proteomes" id="UP001519887">
    <property type="component" value="Unassembled WGS sequence"/>
</dbReference>